<dbReference type="PROSITE" id="PS50893">
    <property type="entry name" value="ABC_TRANSPORTER_2"/>
    <property type="match status" value="1"/>
</dbReference>
<evidence type="ECO:0000256" key="2">
    <source>
        <dbReference type="ARBA" id="ARBA00022448"/>
    </source>
</evidence>
<evidence type="ECO:0000256" key="6">
    <source>
        <dbReference type="ARBA" id="ARBA00022970"/>
    </source>
</evidence>
<dbReference type="Gene3D" id="3.40.50.300">
    <property type="entry name" value="P-loop containing nucleotide triphosphate hydrolases"/>
    <property type="match status" value="1"/>
</dbReference>
<keyword evidence="4" id="KW-0547">Nucleotide-binding</keyword>
<proteinExistence type="inferred from homology"/>
<dbReference type="InterPro" id="IPR003439">
    <property type="entry name" value="ABC_transporter-like_ATP-bd"/>
</dbReference>
<dbReference type="InterPro" id="IPR017871">
    <property type="entry name" value="ABC_transporter-like_CS"/>
</dbReference>
<keyword evidence="5 8" id="KW-0067">ATP-binding</keyword>
<evidence type="ECO:0000256" key="4">
    <source>
        <dbReference type="ARBA" id="ARBA00022741"/>
    </source>
</evidence>
<dbReference type="OrthoDB" id="9806149at2"/>
<evidence type="ECO:0000313" key="8">
    <source>
        <dbReference type="EMBL" id="RUR71275.1"/>
    </source>
</evidence>
<evidence type="ECO:0000313" key="9">
    <source>
        <dbReference type="Proteomes" id="UP000281118"/>
    </source>
</evidence>
<dbReference type="Proteomes" id="UP000281118">
    <property type="component" value="Unassembled WGS sequence"/>
</dbReference>
<dbReference type="PANTHER" id="PTHR43820">
    <property type="entry name" value="HIGH-AFFINITY BRANCHED-CHAIN AMINO ACID TRANSPORT ATP-BINDING PROTEIN LIVF"/>
    <property type="match status" value="1"/>
</dbReference>
<keyword evidence="2" id="KW-0813">Transport</keyword>
<dbReference type="EMBL" id="RXFT01000019">
    <property type="protein sequence ID" value="RUR71275.1"/>
    <property type="molecule type" value="Genomic_DNA"/>
</dbReference>
<accession>A0A3S0ZSM8</accession>
<keyword evidence="3" id="KW-1003">Cell membrane</keyword>
<dbReference type="SUPFAM" id="SSF52540">
    <property type="entry name" value="P-loop containing nucleoside triphosphate hydrolases"/>
    <property type="match status" value="1"/>
</dbReference>
<comment type="caution">
    <text evidence="8">The sequence shown here is derived from an EMBL/GenBank/DDBJ whole genome shotgun (WGS) entry which is preliminary data.</text>
</comment>
<sequence length="247" mass="26683">MLNIENLCCGYGSAMVLHELDLHVNEAEVVALIGPNGAGKTSTLQCIAGHVRARSGSVLFGGKDLGPLPPQKRVLEGIALSPEGRKLFGDMTVRENLVVGGYSRPRQATARNMQRVLDLFPRLSERIDSLGRTLSGGEQQMVAIGRALMAEPKLLLIDELSLGLMPKNVDICYQALRRLREDGIAVLLVEQNLSKALEFSDRAYVLTSGRLAWSGTSEAARSRRDLVESILGHGSAEAQPQEAELAA</sequence>
<keyword evidence="6" id="KW-0029">Amino-acid transport</keyword>
<dbReference type="SMART" id="SM00382">
    <property type="entry name" value="AAA"/>
    <property type="match status" value="1"/>
</dbReference>
<dbReference type="InterPro" id="IPR052156">
    <property type="entry name" value="BCAA_Transport_ATP-bd_LivF"/>
</dbReference>
<protein>
    <submittedName>
        <fullName evidence="8">ATP-binding cassette domain-containing protein</fullName>
    </submittedName>
</protein>
<dbReference type="RefSeq" id="WP_126025355.1">
    <property type="nucleotide sequence ID" value="NZ_RXFT01000019.1"/>
</dbReference>
<dbReference type="PROSITE" id="PS00211">
    <property type="entry name" value="ABC_TRANSPORTER_1"/>
    <property type="match status" value="1"/>
</dbReference>
<dbReference type="CDD" id="cd03224">
    <property type="entry name" value="ABC_TM1139_LivF_branched"/>
    <property type="match status" value="1"/>
</dbReference>
<dbReference type="GO" id="GO:0015807">
    <property type="term" value="P:L-amino acid transport"/>
    <property type="evidence" value="ECO:0007669"/>
    <property type="project" value="TreeGrafter"/>
</dbReference>
<feature type="domain" description="ABC transporter" evidence="7">
    <location>
        <begin position="2"/>
        <end position="233"/>
    </location>
</feature>
<reference evidence="8 9" key="1">
    <citation type="submission" date="2018-12" db="EMBL/GenBank/DDBJ databases">
        <title>The genome sequences of Variovorax guangxiensis DSM 27352.</title>
        <authorList>
            <person name="Gao J."/>
            <person name="Sun J."/>
        </authorList>
    </citation>
    <scope>NUCLEOTIDE SEQUENCE [LARGE SCALE GENOMIC DNA]</scope>
    <source>
        <strain evidence="8 9">DSM 27352</strain>
    </source>
</reference>
<dbReference type="InterPro" id="IPR003593">
    <property type="entry name" value="AAA+_ATPase"/>
</dbReference>
<gene>
    <name evidence="8" type="ORF">EJP67_29945</name>
</gene>
<dbReference type="InterPro" id="IPR027417">
    <property type="entry name" value="P-loop_NTPase"/>
</dbReference>
<evidence type="ECO:0000256" key="1">
    <source>
        <dbReference type="ARBA" id="ARBA00005417"/>
    </source>
</evidence>
<dbReference type="GO" id="GO:0015658">
    <property type="term" value="F:branched-chain amino acid transmembrane transporter activity"/>
    <property type="evidence" value="ECO:0007669"/>
    <property type="project" value="TreeGrafter"/>
</dbReference>
<comment type="similarity">
    <text evidence="1">Belongs to the ABC transporter superfamily.</text>
</comment>
<dbReference type="Pfam" id="PF00005">
    <property type="entry name" value="ABC_tran"/>
    <property type="match status" value="1"/>
</dbReference>
<evidence type="ECO:0000259" key="7">
    <source>
        <dbReference type="PROSITE" id="PS50893"/>
    </source>
</evidence>
<dbReference type="GO" id="GO:0005524">
    <property type="term" value="F:ATP binding"/>
    <property type="evidence" value="ECO:0007669"/>
    <property type="project" value="UniProtKB-KW"/>
</dbReference>
<dbReference type="PANTHER" id="PTHR43820:SF4">
    <property type="entry name" value="HIGH-AFFINITY BRANCHED-CHAIN AMINO ACID TRANSPORT ATP-BINDING PROTEIN LIVF"/>
    <property type="match status" value="1"/>
</dbReference>
<dbReference type="GO" id="GO:0016887">
    <property type="term" value="F:ATP hydrolysis activity"/>
    <property type="evidence" value="ECO:0007669"/>
    <property type="project" value="InterPro"/>
</dbReference>
<organism evidence="8 9">
    <name type="scientific">Variovorax guangxiensis</name>
    <dbReference type="NCBI Taxonomy" id="1775474"/>
    <lineage>
        <taxon>Bacteria</taxon>
        <taxon>Pseudomonadati</taxon>
        <taxon>Pseudomonadota</taxon>
        <taxon>Betaproteobacteria</taxon>
        <taxon>Burkholderiales</taxon>
        <taxon>Comamonadaceae</taxon>
        <taxon>Variovorax</taxon>
    </lineage>
</organism>
<evidence type="ECO:0000256" key="3">
    <source>
        <dbReference type="ARBA" id="ARBA00022475"/>
    </source>
</evidence>
<evidence type="ECO:0000256" key="5">
    <source>
        <dbReference type="ARBA" id="ARBA00022840"/>
    </source>
</evidence>
<dbReference type="AlphaFoldDB" id="A0A3S0ZSM8"/>
<name>A0A3S0ZSM8_9BURK</name>
<keyword evidence="3" id="KW-0472">Membrane</keyword>